<dbReference type="EMBL" id="CAJPWZ010001626">
    <property type="protein sequence ID" value="CAG2219209.1"/>
    <property type="molecule type" value="Genomic_DNA"/>
</dbReference>
<evidence type="ECO:0000259" key="4">
    <source>
        <dbReference type="Pfam" id="PF22606"/>
    </source>
</evidence>
<dbReference type="OrthoDB" id="1926878at2759"/>
<reference evidence="5" key="1">
    <citation type="submission" date="2021-03" db="EMBL/GenBank/DDBJ databases">
        <authorList>
            <person name="Bekaert M."/>
        </authorList>
    </citation>
    <scope>NUCLEOTIDE SEQUENCE</scope>
</reference>
<dbReference type="InterPro" id="IPR003959">
    <property type="entry name" value="ATPase_AAA_core"/>
</dbReference>
<evidence type="ECO:0000313" key="6">
    <source>
        <dbReference type="Proteomes" id="UP000683360"/>
    </source>
</evidence>
<dbReference type="GO" id="GO:0003688">
    <property type="term" value="F:DNA replication origin binding"/>
    <property type="evidence" value="ECO:0007669"/>
    <property type="project" value="TreeGrafter"/>
</dbReference>
<dbReference type="FunFam" id="1.10.8.60:FF:000058">
    <property type="entry name" value="Cell division control protein"/>
    <property type="match status" value="1"/>
</dbReference>
<sequence>MSAIVQRKLEFPIRKSTRLRSSKDADSQENSVKPESPRKRTKEENSDKNLQCSPSKQKKGQRTTRQQTPSTDRSAKTSSTRQRAETPTTGRRCKAETPSRKSARQRNAETPIRGKNGLSDTVETKTKLKLKKKETNDKMNTDMWELISTSSSDDENSGPTSTKSKGQREVVAENKITEKFPFSPKKTVEPFRSPEGKGLPSPSIVPQQIIISPEYPPSPKKHLLSPRGSDHPLSPRKDLSLNHFYSPRRNILSPKKSDFLLSPRKVMSPTKKREQFSCRNVLMSPGTMMSNLKLSSPVRVPLSPRKMDYNIMPSPGKSTKGGLSLISQGSPVKSLFSPTNSLKLEKQEAHAYHLAKQSFHTAKPDRIVGREVETDTVNQNRKTAVLTHILDNVRAAHSCKSVYLNCMTLRDSETVYGKLYTDLTGKSPPSAKDRLRAVEKYLTTTGPSIIMVLDEIDQLDSKNQEILYTIFEWPSLQKSRLVLIGIANALDLTDRILPRLQARPNCKPQLLNFAPYSKDQIANIIKDRLKKIEEQGLAVMEPSAIQFCARKISAVAGDMRKALDVCRRAVEMVEHEVKTQKVLSSPTKRPPAVPKKIGVVQINKVLSEVYGSSSVSQQSR</sequence>
<dbReference type="GO" id="GO:0033314">
    <property type="term" value="P:mitotic DNA replication checkpoint signaling"/>
    <property type="evidence" value="ECO:0007669"/>
    <property type="project" value="TreeGrafter"/>
</dbReference>
<evidence type="ECO:0000256" key="1">
    <source>
        <dbReference type="ARBA" id="ARBA00022705"/>
    </source>
</evidence>
<proteinExistence type="predicted"/>
<feature type="compositionally biased region" description="Polar residues" evidence="2">
    <location>
        <begin position="69"/>
        <end position="89"/>
    </location>
</feature>
<gene>
    <name evidence="5" type="ORF">MEDL_32776</name>
</gene>
<accession>A0A8S3SR57</accession>
<feature type="compositionally biased region" description="Basic and acidic residues" evidence="2">
    <location>
        <begin position="186"/>
        <end position="195"/>
    </location>
</feature>
<dbReference type="Gene3D" id="1.10.8.60">
    <property type="match status" value="1"/>
</dbReference>
<feature type="compositionally biased region" description="Basic and acidic residues" evidence="2">
    <location>
        <begin position="166"/>
        <end position="178"/>
    </location>
</feature>
<organism evidence="5 6">
    <name type="scientific">Mytilus edulis</name>
    <name type="common">Blue mussel</name>
    <dbReference type="NCBI Taxonomy" id="6550"/>
    <lineage>
        <taxon>Eukaryota</taxon>
        <taxon>Metazoa</taxon>
        <taxon>Spiralia</taxon>
        <taxon>Lophotrochozoa</taxon>
        <taxon>Mollusca</taxon>
        <taxon>Bivalvia</taxon>
        <taxon>Autobranchia</taxon>
        <taxon>Pteriomorphia</taxon>
        <taxon>Mytilida</taxon>
        <taxon>Mytiloidea</taxon>
        <taxon>Mytilidae</taxon>
        <taxon>Mytilinae</taxon>
        <taxon>Mytilus</taxon>
    </lineage>
</organism>
<protein>
    <submittedName>
        <fullName evidence="5">CDC6</fullName>
    </submittedName>
</protein>
<feature type="domain" description="ATPase AAA-type core" evidence="3">
    <location>
        <begin position="402"/>
        <end position="499"/>
    </location>
</feature>
<feature type="compositionally biased region" description="Basic and acidic residues" evidence="2">
    <location>
        <begin position="228"/>
        <end position="240"/>
    </location>
</feature>
<dbReference type="Pfam" id="PF00004">
    <property type="entry name" value="AAA"/>
    <property type="match status" value="1"/>
</dbReference>
<dbReference type="PANTHER" id="PTHR10763:SF26">
    <property type="entry name" value="CELL DIVISION CONTROL PROTEIN 6 HOMOLOG"/>
    <property type="match status" value="1"/>
</dbReference>
<dbReference type="GO" id="GO:0006270">
    <property type="term" value="P:DNA replication initiation"/>
    <property type="evidence" value="ECO:0007669"/>
    <property type="project" value="UniProtKB-UniRule"/>
</dbReference>
<dbReference type="InterPro" id="IPR054425">
    <property type="entry name" value="Cdc6_ORC1-like_ATPase_lid"/>
</dbReference>
<dbReference type="GO" id="GO:0016887">
    <property type="term" value="F:ATP hydrolysis activity"/>
    <property type="evidence" value="ECO:0007669"/>
    <property type="project" value="InterPro"/>
</dbReference>
<comment type="caution">
    <text evidence="5">The sequence shown here is derived from an EMBL/GenBank/DDBJ whole genome shotgun (WGS) entry which is preliminary data.</text>
</comment>
<dbReference type="PANTHER" id="PTHR10763">
    <property type="entry name" value="CELL DIVISION CONTROL PROTEIN 6-RELATED"/>
    <property type="match status" value="1"/>
</dbReference>
<dbReference type="InterPro" id="IPR027417">
    <property type="entry name" value="P-loop_NTPase"/>
</dbReference>
<dbReference type="GO" id="GO:0005634">
    <property type="term" value="C:nucleus"/>
    <property type="evidence" value="ECO:0007669"/>
    <property type="project" value="UniProtKB-SubCell"/>
</dbReference>
<dbReference type="Proteomes" id="UP000683360">
    <property type="component" value="Unassembled WGS sequence"/>
</dbReference>
<evidence type="ECO:0000259" key="3">
    <source>
        <dbReference type="Pfam" id="PF00004"/>
    </source>
</evidence>
<dbReference type="GO" id="GO:0051301">
    <property type="term" value="P:cell division"/>
    <property type="evidence" value="ECO:0007669"/>
    <property type="project" value="UniProtKB-UniRule"/>
</dbReference>
<feature type="compositionally biased region" description="Low complexity" evidence="2">
    <location>
        <begin position="200"/>
        <end position="213"/>
    </location>
</feature>
<evidence type="ECO:0000313" key="5">
    <source>
        <dbReference type="EMBL" id="CAG2219209.1"/>
    </source>
</evidence>
<dbReference type="Pfam" id="PF22606">
    <property type="entry name" value="Cdc6-ORC-like_ATPase_lid"/>
    <property type="match status" value="1"/>
</dbReference>
<dbReference type="SUPFAM" id="SSF52540">
    <property type="entry name" value="P-loop containing nucleoside triphosphate hydrolases"/>
    <property type="match status" value="1"/>
</dbReference>
<dbReference type="AlphaFoldDB" id="A0A8S3SR57"/>
<name>A0A8S3SR57_MYTED</name>
<feature type="region of interest" description="Disordered" evidence="2">
    <location>
        <begin position="1"/>
        <end position="241"/>
    </location>
</feature>
<feature type="compositionally biased region" description="Polar residues" evidence="2">
    <location>
        <begin position="147"/>
        <end position="164"/>
    </location>
</feature>
<evidence type="ECO:0000256" key="2">
    <source>
        <dbReference type="SAM" id="MobiDB-lite"/>
    </source>
</evidence>
<keyword evidence="1" id="KW-0235">DNA replication</keyword>
<feature type="domain" description="Cdc6/ORC1-like ATPase lid" evidence="4">
    <location>
        <begin position="516"/>
        <end position="576"/>
    </location>
</feature>
<dbReference type="Gene3D" id="3.40.50.300">
    <property type="entry name" value="P-loop containing nucleotide triphosphate hydrolases"/>
    <property type="match status" value="1"/>
</dbReference>
<feature type="compositionally biased region" description="Basic and acidic residues" evidence="2">
    <location>
        <begin position="35"/>
        <end position="47"/>
    </location>
</feature>
<dbReference type="InterPro" id="IPR050311">
    <property type="entry name" value="ORC1/CDC6"/>
</dbReference>
<keyword evidence="6" id="KW-1185">Reference proteome</keyword>
<dbReference type="GO" id="GO:0005524">
    <property type="term" value="F:ATP binding"/>
    <property type="evidence" value="ECO:0007669"/>
    <property type="project" value="InterPro"/>
</dbReference>